<organism evidence="3 4">
    <name type="scientific">Cellulomonas shaoxiangyii</name>
    <dbReference type="NCBI Taxonomy" id="2566013"/>
    <lineage>
        <taxon>Bacteria</taxon>
        <taxon>Bacillati</taxon>
        <taxon>Actinomycetota</taxon>
        <taxon>Actinomycetes</taxon>
        <taxon>Micrococcales</taxon>
        <taxon>Cellulomonadaceae</taxon>
        <taxon>Cellulomonas</taxon>
    </lineage>
</organism>
<protein>
    <submittedName>
        <fullName evidence="3">Uncharacterized protein</fullName>
    </submittedName>
</protein>
<evidence type="ECO:0000256" key="2">
    <source>
        <dbReference type="SAM" id="Phobius"/>
    </source>
</evidence>
<accession>A0A4P7SJY6</accession>
<dbReference type="AlphaFoldDB" id="A0A4P7SJY6"/>
<dbReference type="RefSeq" id="WP_135972920.1">
    <property type="nucleotide sequence ID" value="NZ_CP039291.1"/>
</dbReference>
<reference evidence="3 4" key="1">
    <citation type="submission" date="2019-04" db="EMBL/GenBank/DDBJ databases">
        <title>Isolation and identification of Cellulomonas shaoxiangyii sp. Nov. isolated from feces of the Tibetan antelopes (Pantholops hodgsonii) in the Qinghai-Tibet plateau of China.</title>
        <authorList>
            <person name="Tian Z."/>
        </authorList>
    </citation>
    <scope>NUCLEOTIDE SEQUENCE [LARGE SCALE GENOMIC DNA]</scope>
    <source>
        <strain evidence="3 4">Z28</strain>
    </source>
</reference>
<evidence type="ECO:0000313" key="3">
    <source>
        <dbReference type="EMBL" id="QCB92843.1"/>
    </source>
</evidence>
<gene>
    <name evidence="3" type="ORF">E5225_04030</name>
</gene>
<dbReference type="EMBL" id="CP039291">
    <property type="protein sequence ID" value="QCB92843.1"/>
    <property type="molecule type" value="Genomic_DNA"/>
</dbReference>
<keyword evidence="2" id="KW-1133">Transmembrane helix</keyword>
<evidence type="ECO:0000313" key="4">
    <source>
        <dbReference type="Proteomes" id="UP000296469"/>
    </source>
</evidence>
<keyword evidence="2" id="KW-0812">Transmembrane</keyword>
<sequence>MATTAPHRFPSAPRIAPRGPGPRVTVPEDHSVRSAVVVVLSGLVLVALLVGGGAVLATLVDLASWATPS</sequence>
<feature type="region of interest" description="Disordered" evidence="1">
    <location>
        <begin position="1"/>
        <end position="25"/>
    </location>
</feature>
<keyword evidence="2" id="KW-0472">Membrane</keyword>
<dbReference type="Proteomes" id="UP000296469">
    <property type="component" value="Chromosome"/>
</dbReference>
<evidence type="ECO:0000256" key="1">
    <source>
        <dbReference type="SAM" id="MobiDB-lite"/>
    </source>
</evidence>
<proteinExistence type="predicted"/>
<dbReference type="KEGG" id="celz:E5225_04030"/>
<feature type="transmembrane region" description="Helical" evidence="2">
    <location>
        <begin position="35"/>
        <end position="60"/>
    </location>
</feature>
<name>A0A4P7SJY6_9CELL</name>
<keyword evidence="4" id="KW-1185">Reference proteome</keyword>
<feature type="compositionally biased region" description="Low complexity" evidence="1">
    <location>
        <begin position="10"/>
        <end position="23"/>
    </location>
</feature>